<name>A0ABD3AXL5_9GENT</name>
<reference evidence="11 12" key="1">
    <citation type="submission" date="2024-11" db="EMBL/GenBank/DDBJ databases">
        <title>A near-complete genome assembly of Cinchona calisaya.</title>
        <authorList>
            <person name="Lian D.C."/>
            <person name="Zhao X.W."/>
            <person name="Wei L."/>
        </authorList>
    </citation>
    <scope>NUCLEOTIDE SEQUENCE [LARGE SCALE GENOMIC DNA]</scope>
    <source>
        <tissue evidence="11">Nenye</tissue>
    </source>
</reference>
<keyword evidence="9" id="KW-0732">Signal</keyword>
<keyword evidence="9" id="KW-0134">Cell wall</keyword>
<dbReference type="GO" id="GO:0071555">
    <property type="term" value="P:cell wall organization"/>
    <property type="evidence" value="ECO:0007669"/>
    <property type="project" value="UniProtKB-KW"/>
</dbReference>
<evidence type="ECO:0000259" key="10">
    <source>
        <dbReference type="PROSITE" id="PS51762"/>
    </source>
</evidence>
<evidence type="ECO:0000256" key="8">
    <source>
        <dbReference type="PIRSR" id="PIRSR005604-2"/>
    </source>
</evidence>
<comment type="PTM">
    <text evidence="9">Contains at least one intrachain disulfide bond essential for its enzymatic activity.</text>
</comment>
<dbReference type="GO" id="GO:0048046">
    <property type="term" value="C:apoplast"/>
    <property type="evidence" value="ECO:0007669"/>
    <property type="project" value="UniProtKB-SubCell"/>
</dbReference>
<dbReference type="GO" id="GO:0016798">
    <property type="term" value="F:hydrolase activity, acting on glycosyl bonds"/>
    <property type="evidence" value="ECO:0007669"/>
    <property type="project" value="UniProtKB-KW"/>
</dbReference>
<evidence type="ECO:0000256" key="5">
    <source>
        <dbReference type="ARBA" id="ARBA00023295"/>
    </source>
</evidence>
<accession>A0ABD3AXL5</accession>
<evidence type="ECO:0000256" key="3">
    <source>
        <dbReference type="ARBA" id="ARBA00023157"/>
    </source>
</evidence>
<dbReference type="PRINTS" id="PR00737">
    <property type="entry name" value="GLHYDRLASE16"/>
</dbReference>
<keyword evidence="9" id="KW-0052">Apoplast</keyword>
<feature type="domain" description="GH16" evidence="10">
    <location>
        <begin position="2"/>
        <end position="213"/>
    </location>
</feature>
<sequence>MASFKVVCVAIFLSAFAYHSSRVDGSIAKSMYIDWGNQHTVIQGDDLPLVLDQSSGTGAQSKKTFLFGSFEMLIKFVPGNSAGTVTAYYLSSTGDKHDEIDFEFLGNSTGEPYIIHTNVYTQGVGNREQRFYPWFDPSADYHNYTVSWNPNAIVWYVDGIPIRVFRNYESNGIPYPNQQGMRVYTSLWNADDWATRGGLVKIDWNSSPFIARIRGFRPRACIWNGPNSISQCALPSSSSWWNSPEFSQLSPAKFGQMNWFRKNYMIYDYCQDTKRFNGVMPPECSLPQF</sequence>
<keyword evidence="9" id="KW-0964">Secreted</keyword>
<dbReference type="EC" id="2.4.1.207" evidence="9"/>
<dbReference type="Proteomes" id="UP001630127">
    <property type="component" value="Unassembled WGS sequence"/>
</dbReference>
<feature type="glycosylation site" description="N-linked (GlcNAc...) asparagine" evidence="8">
    <location>
        <position position="107"/>
    </location>
</feature>
<keyword evidence="1 9" id="KW-0808">Transferase</keyword>
<keyword evidence="3" id="KW-1015">Disulfide bond</keyword>
<gene>
    <name evidence="11" type="ORF">ACH5RR_004175</name>
</gene>
<evidence type="ECO:0000256" key="7">
    <source>
        <dbReference type="PIRSR" id="PIRSR005604-1"/>
    </source>
</evidence>
<comment type="caution">
    <text evidence="11">The sequence shown here is derived from an EMBL/GenBank/DDBJ whole genome shotgun (WGS) entry which is preliminary data.</text>
</comment>
<evidence type="ECO:0000256" key="9">
    <source>
        <dbReference type="RuleBase" id="RU361120"/>
    </source>
</evidence>
<dbReference type="PANTHER" id="PTHR31062">
    <property type="entry name" value="XYLOGLUCAN ENDOTRANSGLUCOSYLASE/HYDROLASE PROTEIN 8-RELATED"/>
    <property type="match status" value="1"/>
</dbReference>
<comment type="function">
    <text evidence="9">Catalyzes xyloglucan endohydrolysis (XEH) and/or endotransglycosylation (XET). Cleaves and religates xyloglucan polymers, an essential constituent of the primary cell wall, and thereby participates in cell wall construction of growing tissues.</text>
</comment>
<dbReference type="InterPro" id="IPR013320">
    <property type="entry name" value="ConA-like_dom_sf"/>
</dbReference>
<dbReference type="InterPro" id="IPR000757">
    <property type="entry name" value="Beta-glucanase-like"/>
</dbReference>
<dbReference type="InterPro" id="IPR010713">
    <property type="entry name" value="XET_C"/>
</dbReference>
<dbReference type="PROSITE" id="PS51762">
    <property type="entry name" value="GH16_2"/>
    <property type="match status" value="1"/>
</dbReference>
<organism evidence="11 12">
    <name type="scientific">Cinchona calisaya</name>
    <dbReference type="NCBI Taxonomy" id="153742"/>
    <lineage>
        <taxon>Eukaryota</taxon>
        <taxon>Viridiplantae</taxon>
        <taxon>Streptophyta</taxon>
        <taxon>Embryophyta</taxon>
        <taxon>Tracheophyta</taxon>
        <taxon>Spermatophyta</taxon>
        <taxon>Magnoliopsida</taxon>
        <taxon>eudicotyledons</taxon>
        <taxon>Gunneridae</taxon>
        <taxon>Pentapetalae</taxon>
        <taxon>asterids</taxon>
        <taxon>lamiids</taxon>
        <taxon>Gentianales</taxon>
        <taxon>Rubiaceae</taxon>
        <taxon>Cinchonoideae</taxon>
        <taxon>Cinchoneae</taxon>
        <taxon>Cinchona</taxon>
    </lineage>
</organism>
<keyword evidence="5 9" id="KW-0326">Glycosidase</keyword>
<proteinExistence type="inferred from homology"/>
<dbReference type="AlphaFoldDB" id="A0ABD3AXL5"/>
<dbReference type="Pfam" id="PF06955">
    <property type="entry name" value="XET_C"/>
    <property type="match status" value="1"/>
</dbReference>
<evidence type="ECO:0000313" key="11">
    <source>
        <dbReference type="EMBL" id="KAL3535714.1"/>
    </source>
</evidence>
<dbReference type="InterPro" id="IPR016455">
    <property type="entry name" value="XTH"/>
</dbReference>
<evidence type="ECO:0000256" key="4">
    <source>
        <dbReference type="ARBA" id="ARBA00023180"/>
    </source>
</evidence>
<dbReference type="PIRSF" id="PIRSF005604">
    <property type="entry name" value="XET"/>
    <property type="match status" value="1"/>
</dbReference>
<evidence type="ECO:0000256" key="1">
    <source>
        <dbReference type="ARBA" id="ARBA00022679"/>
    </source>
</evidence>
<keyword evidence="4" id="KW-0325">Glycoprotein</keyword>
<dbReference type="InterPro" id="IPR044791">
    <property type="entry name" value="Beta-glucanase/XTH"/>
</dbReference>
<evidence type="ECO:0000256" key="2">
    <source>
        <dbReference type="ARBA" id="ARBA00022801"/>
    </source>
</evidence>
<dbReference type="FunFam" id="2.60.120.200:FF:000025">
    <property type="entry name" value="Xyloglucan endotransglucosylase/hydrolase"/>
    <property type="match status" value="1"/>
</dbReference>
<feature type="active site" description="Proton donor" evidence="7">
    <location>
        <position position="103"/>
    </location>
</feature>
<keyword evidence="12" id="KW-1185">Reference proteome</keyword>
<dbReference type="Gene3D" id="2.60.120.200">
    <property type="match status" value="1"/>
</dbReference>
<feature type="signal peptide" evidence="9">
    <location>
        <begin position="1"/>
        <end position="17"/>
    </location>
</feature>
<protein>
    <recommendedName>
        <fullName evidence="9">Xyloglucan endotransglucosylase/hydrolase</fullName>
        <ecNumber evidence="9">2.4.1.207</ecNumber>
    </recommendedName>
</protein>
<comment type="similarity">
    <text evidence="6">Belongs to the glycosyl hydrolase 16 family. XTH group 1 subfamily.</text>
</comment>
<keyword evidence="9" id="KW-0961">Cell wall biogenesis/degradation</keyword>
<dbReference type="PROSITE" id="PS01034">
    <property type="entry name" value="GH16_1"/>
    <property type="match status" value="1"/>
</dbReference>
<dbReference type="GO" id="GO:0016762">
    <property type="term" value="F:xyloglucan:xyloglucosyl transferase activity"/>
    <property type="evidence" value="ECO:0007669"/>
    <property type="project" value="UniProtKB-EC"/>
</dbReference>
<dbReference type="SUPFAM" id="SSF49899">
    <property type="entry name" value="Concanavalin A-like lectins/glucanases"/>
    <property type="match status" value="1"/>
</dbReference>
<evidence type="ECO:0000256" key="6">
    <source>
        <dbReference type="ARBA" id="ARBA00038488"/>
    </source>
</evidence>
<dbReference type="Pfam" id="PF00722">
    <property type="entry name" value="Glyco_hydro_16"/>
    <property type="match status" value="1"/>
</dbReference>
<dbReference type="InterPro" id="IPR008264">
    <property type="entry name" value="Beta_glucanase"/>
</dbReference>
<comment type="subcellular location">
    <subcellularLocation>
        <location evidence="9">Secreted</location>
        <location evidence="9">Cell wall</location>
    </subcellularLocation>
    <subcellularLocation>
        <location evidence="9">Secreted</location>
        <location evidence="9">Extracellular space</location>
        <location evidence="9">Apoplast</location>
    </subcellularLocation>
</comment>
<dbReference type="InterPro" id="IPR008263">
    <property type="entry name" value="GH16_AS"/>
</dbReference>
<keyword evidence="2 9" id="KW-0378">Hydrolase</keyword>
<feature type="chain" id="PRO_5044525056" description="Xyloglucan endotransglucosylase/hydrolase" evidence="9">
    <location>
        <begin position="18"/>
        <end position="289"/>
    </location>
</feature>
<evidence type="ECO:0000313" key="12">
    <source>
        <dbReference type="Proteomes" id="UP001630127"/>
    </source>
</evidence>
<dbReference type="EMBL" id="JBJUIK010000002">
    <property type="protein sequence ID" value="KAL3535714.1"/>
    <property type="molecule type" value="Genomic_DNA"/>
</dbReference>
<feature type="active site" description="Nucleophile" evidence="7">
    <location>
        <position position="99"/>
    </location>
</feature>
<dbReference type="CDD" id="cd02176">
    <property type="entry name" value="GH16_XET"/>
    <property type="match status" value="1"/>
</dbReference>